<reference evidence="9 10" key="1">
    <citation type="journal article" date="2015" name="Nature">
        <title>rRNA introns, odd ribosomes, and small enigmatic genomes across a large radiation of phyla.</title>
        <authorList>
            <person name="Brown C.T."/>
            <person name="Hug L.A."/>
            <person name="Thomas B.C."/>
            <person name="Sharon I."/>
            <person name="Castelle C.J."/>
            <person name="Singh A."/>
            <person name="Wilkins M.J."/>
            <person name="Williams K.H."/>
            <person name="Banfield J.F."/>
        </authorList>
    </citation>
    <scope>NUCLEOTIDE SEQUENCE [LARGE SCALE GENOMIC DNA]</scope>
</reference>
<name>A0A0F9YI00_9BACT</name>
<dbReference type="Pfam" id="PF02565">
    <property type="entry name" value="RecO_C"/>
    <property type="match status" value="1"/>
</dbReference>
<keyword evidence="5 7" id="KW-0234">DNA repair</keyword>
<comment type="function">
    <text evidence="7">Involved in DNA repair and RecF pathway recombination.</text>
</comment>
<evidence type="ECO:0000256" key="4">
    <source>
        <dbReference type="ARBA" id="ARBA00023172"/>
    </source>
</evidence>
<accession>A0A0F9YI00</accession>
<dbReference type="HAMAP" id="MF_00201">
    <property type="entry name" value="RecO"/>
    <property type="match status" value="1"/>
</dbReference>
<dbReference type="GO" id="GO:0006302">
    <property type="term" value="P:double-strand break repair"/>
    <property type="evidence" value="ECO:0007669"/>
    <property type="project" value="TreeGrafter"/>
</dbReference>
<sequence length="181" mass="21222">MKIRTYSSEGIILARKNYSEADRILTCFSKSYGKISLLAKGIRKLKSKKRGHLEVFSHIKFSASRGHGMDIITEVETINTFSKIRTNLNKISLAYYFCEVITKITREDEIHNNVFNLLTVFLCRLENETKLKKLRHEFLYELLKELGYWPENKKLIDADMVLEEVVERQINSFRVGKKILQ</sequence>
<gene>
    <name evidence="7" type="primary">recO</name>
    <name evidence="9" type="ORF">UR21_C0017G0006</name>
</gene>
<organism evidence="9 10">
    <name type="scientific">Candidatus Woesebacteria bacterium GW2011_GWC2_31_9</name>
    <dbReference type="NCBI Taxonomy" id="1618586"/>
    <lineage>
        <taxon>Bacteria</taxon>
        <taxon>Candidatus Woeseibacteriota</taxon>
    </lineage>
</organism>
<dbReference type="GO" id="GO:0006310">
    <property type="term" value="P:DNA recombination"/>
    <property type="evidence" value="ECO:0007669"/>
    <property type="project" value="UniProtKB-UniRule"/>
</dbReference>
<dbReference type="PANTHER" id="PTHR33991:SF1">
    <property type="entry name" value="DNA REPAIR PROTEIN RECO"/>
    <property type="match status" value="1"/>
</dbReference>
<comment type="caution">
    <text evidence="9">The sequence shown here is derived from an EMBL/GenBank/DDBJ whole genome shotgun (WGS) entry which is preliminary data.</text>
</comment>
<evidence type="ECO:0000256" key="2">
    <source>
        <dbReference type="ARBA" id="ARBA00021310"/>
    </source>
</evidence>
<keyword evidence="3 7" id="KW-0227">DNA damage</keyword>
<evidence type="ECO:0000256" key="1">
    <source>
        <dbReference type="ARBA" id="ARBA00007452"/>
    </source>
</evidence>
<dbReference type="PANTHER" id="PTHR33991">
    <property type="entry name" value="DNA REPAIR PROTEIN RECO"/>
    <property type="match status" value="1"/>
</dbReference>
<dbReference type="AlphaFoldDB" id="A0A0F9YI00"/>
<dbReference type="Gene3D" id="2.40.50.140">
    <property type="entry name" value="Nucleic acid-binding proteins"/>
    <property type="match status" value="1"/>
</dbReference>
<dbReference type="Pfam" id="PF11967">
    <property type="entry name" value="RecO_N"/>
    <property type="match status" value="1"/>
</dbReference>
<dbReference type="SUPFAM" id="SSF57863">
    <property type="entry name" value="ArfGap/RecO-like zinc finger"/>
    <property type="match status" value="1"/>
</dbReference>
<evidence type="ECO:0000256" key="5">
    <source>
        <dbReference type="ARBA" id="ARBA00023204"/>
    </source>
</evidence>
<dbReference type="InterPro" id="IPR042242">
    <property type="entry name" value="RecO_C"/>
</dbReference>
<keyword evidence="4 7" id="KW-0233">DNA recombination</keyword>
<evidence type="ECO:0000313" key="9">
    <source>
        <dbReference type="EMBL" id="KKP31048.1"/>
    </source>
</evidence>
<evidence type="ECO:0000256" key="6">
    <source>
        <dbReference type="ARBA" id="ARBA00033409"/>
    </source>
</evidence>
<dbReference type="Gene3D" id="1.20.1440.120">
    <property type="entry name" value="Recombination protein O, C-terminal domain"/>
    <property type="match status" value="1"/>
</dbReference>
<dbReference type="InterPro" id="IPR012340">
    <property type="entry name" value="NA-bd_OB-fold"/>
</dbReference>
<dbReference type="Proteomes" id="UP000034803">
    <property type="component" value="Unassembled WGS sequence"/>
</dbReference>
<dbReference type="SUPFAM" id="SSF50249">
    <property type="entry name" value="Nucleic acid-binding proteins"/>
    <property type="match status" value="1"/>
</dbReference>
<evidence type="ECO:0000313" key="10">
    <source>
        <dbReference type="Proteomes" id="UP000034803"/>
    </source>
</evidence>
<dbReference type="InterPro" id="IPR022572">
    <property type="entry name" value="DNA_rep/recomb_RecO_N"/>
</dbReference>
<dbReference type="NCBIfam" id="TIGR00613">
    <property type="entry name" value="reco"/>
    <property type="match status" value="1"/>
</dbReference>
<dbReference type="GO" id="GO:0043590">
    <property type="term" value="C:bacterial nucleoid"/>
    <property type="evidence" value="ECO:0007669"/>
    <property type="project" value="TreeGrafter"/>
</dbReference>
<dbReference type="EMBL" id="LBOI01000017">
    <property type="protein sequence ID" value="KKP31048.1"/>
    <property type="molecule type" value="Genomic_DNA"/>
</dbReference>
<evidence type="ECO:0000256" key="3">
    <source>
        <dbReference type="ARBA" id="ARBA00022763"/>
    </source>
</evidence>
<protein>
    <recommendedName>
        <fullName evidence="2 7">DNA repair protein RecO</fullName>
    </recommendedName>
    <alternativeName>
        <fullName evidence="6 7">Recombination protein O</fullName>
    </alternativeName>
</protein>
<comment type="similarity">
    <text evidence="1 7">Belongs to the RecO family.</text>
</comment>
<feature type="domain" description="DNA replication/recombination mediator RecO N-terminal" evidence="8">
    <location>
        <begin position="5"/>
        <end position="81"/>
    </location>
</feature>
<proteinExistence type="inferred from homology"/>
<evidence type="ECO:0000256" key="7">
    <source>
        <dbReference type="HAMAP-Rule" id="MF_00201"/>
    </source>
</evidence>
<dbReference type="InterPro" id="IPR037278">
    <property type="entry name" value="ARFGAP/RecO"/>
</dbReference>
<dbReference type="InterPro" id="IPR003717">
    <property type="entry name" value="RecO"/>
</dbReference>
<evidence type="ECO:0000259" key="8">
    <source>
        <dbReference type="Pfam" id="PF11967"/>
    </source>
</evidence>